<proteinExistence type="predicted"/>
<comment type="caution">
    <text evidence="2">The sequence shown here is derived from an EMBL/GenBank/DDBJ whole genome shotgun (WGS) entry which is preliminary data.</text>
</comment>
<reference evidence="2 3" key="1">
    <citation type="journal article" date="2015" name="Nature">
        <title>rRNA introns, odd ribosomes, and small enigmatic genomes across a large radiation of phyla.</title>
        <authorList>
            <person name="Brown C.T."/>
            <person name="Hug L.A."/>
            <person name="Thomas B.C."/>
            <person name="Sharon I."/>
            <person name="Castelle C.J."/>
            <person name="Singh A."/>
            <person name="Wilkins M.J."/>
            <person name="Williams K.H."/>
            <person name="Banfield J.F."/>
        </authorList>
    </citation>
    <scope>NUCLEOTIDE SEQUENCE [LARGE SCALE GENOMIC DNA]</scope>
</reference>
<dbReference type="Pfam" id="PF13392">
    <property type="entry name" value="HNH_3"/>
    <property type="match status" value="1"/>
</dbReference>
<dbReference type="Proteomes" id="UP000034329">
    <property type="component" value="Unassembled WGS sequence"/>
</dbReference>
<name>A0A0G1MRH5_9BACT</name>
<dbReference type="SUPFAM" id="SSF54060">
    <property type="entry name" value="His-Me finger endonucleases"/>
    <property type="match status" value="1"/>
</dbReference>
<evidence type="ECO:0000259" key="1">
    <source>
        <dbReference type="Pfam" id="PF13392"/>
    </source>
</evidence>
<dbReference type="InterPro" id="IPR003615">
    <property type="entry name" value="HNH_nuc"/>
</dbReference>
<dbReference type="InterPro" id="IPR044925">
    <property type="entry name" value="His-Me_finger_sf"/>
</dbReference>
<organism evidence="2 3">
    <name type="scientific">Candidatus Woesebacteria bacterium GW2011_GWB1_45_5</name>
    <dbReference type="NCBI Taxonomy" id="1618581"/>
    <lineage>
        <taxon>Bacteria</taxon>
        <taxon>Candidatus Woeseibacteriota</taxon>
    </lineage>
</organism>
<dbReference type="EMBL" id="LCLA01000003">
    <property type="protein sequence ID" value="KKU10799.1"/>
    <property type="molecule type" value="Genomic_DNA"/>
</dbReference>
<gene>
    <name evidence="2" type="ORF">UX13_C0003G0011</name>
</gene>
<accession>A0A0G1MRH5</accession>
<dbReference type="AlphaFoldDB" id="A0A0G1MRH5"/>
<feature type="domain" description="HNH nuclease" evidence="1">
    <location>
        <begin position="91"/>
        <end position="134"/>
    </location>
</feature>
<evidence type="ECO:0000313" key="3">
    <source>
        <dbReference type="Proteomes" id="UP000034329"/>
    </source>
</evidence>
<protein>
    <recommendedName>
        <fullName evidence="1">HNH nuclease domain-containing protein</fullName>
    </recommendedName>
</protein>
<sequence length="174" mass="20526">MKKGHGKFCSMPCFGLNKRITPNVSKEELVRLYEAERIPIQAIAKKLGYGWKPIYRKMKEFGINTKFGVWRRTTTYETCWRSEETRERTFRHILNAEAKYGRRLIKGEIVHHIDGNRQNNKKENLSILTRTNHAKHHNQLDKIAYRLIEKGMVIYTDENGYTISTKLEEVLDAK</sequence>
<dbReference type="Gene3D" id="3.90.75.20">
    <property type="match status" value="1"/>
</dbReference>
<evidence type="ECO:0000313" key="2">
    <source>
        <dbReference type="EMBL" id="KKU10799.1"/>
    </source>
</evidence>